<reference evidence="1 4" key="1">
    <citation type="submission" date="2015-09" db="EMBL/GenBank/DDBJ databases">
        <title>Draft genome sequence of Acidiplasma aeolicum DSM 18409.</title>
        <authorList>
            <person name="Hemp J."/>
        </authorList>
    </citation>
    <scope>NUCLEOTIDE SEQUENCE [LARGE SCALE GENOMIC DNA]</scope>
    <source>
        <strain evidence="1 4">V</strain>
    </source>
</reference>
<evidence type="ECO:0000313" key="3">
    <source>
        <dbReference type="Proteomes" id="UP000050320"/>
    </source>
</evidence>
<dbReference type="Proteomes" id="UP000050515">
    <property type="component" value="Unassembled WGS sequence"/>
</dbReference>
<dbReference type="InterPro" id="IPR036291">
    <property type="entry name" value="NAD(P)-bd_dom_sf"/>
</dbReference>
<dbReference type="SUPFAM" id="SSF51735">
    <property type="entry name" value="NAD(P)-binding Rossmann-fold domains"/>
    <property type="match status" value="1"/>
</dbReference>
<comment type="caution">
    <text evidence="1">The sequence shown here is derived from an EMBL/GenBank/DDBJ whole genome shotgun (WGS) entry which is preliminary data.</text>
</comment>
<evidence type="ECO:0000313" key="1">
    <source>
        <dbReference type="EMBL" id="KPV47508.1"/>
    </source>
</evidence>
<dbReference type="EMBL" id="LKBG01000043">
    <property type="protein sequence ID" value="KQB36182.1"/>
    <property type="molecule type" value="Genomic_DNA"/>
</dbReference>
<organism evidence="1 4">
    <name type="scientific">Acidiplasma aeolicum</name>
    <dbReference type="NCBI Taxonomy" id="507754"/>
    <lineage>
        <taxon>Archaea</taxon>
        <taxon>Methanobacteriati</taxon>
        <taxon>Thermoplasmatota</taxon>
        <taxon>Thermoplasmata</taxon>
        <taxon>Thermoplasmatales</taxon>
        <taxon>Ferroplasmaceae</taxon>
        <taxon>Acidiplasma</taxon>
    </lineage>
</organism>
<evidence type="ECO:0000313" key="4">
    <source>
        <dbReference type="Proteomes" id="UP000050515"/>
    </source>
</evidence>
<evidence type="ECO:0000313" key="2">
    <source>
        <dbReference type="EMBL" id="KQB36182.1"/>
    </source>
</evidence>
<name>A0A0P9DCA5_9ARCH</name>
<gene>
    <name evidence="2" type="ORF">AOG54_07905</name>
    <name evidence="1" type="ORF">SE19_00740</name>
</gene>
<proteinExistence type="predicted"/>
<dbReference type="Proteomes" id="UP000050320">
    <property type="component" value="Unassembled WGS sequence"/>
</dbReference>
<dbReference type="PATRIC" id="fig|507754.4.peg.216"/>
<dbReference type="OrthoDB" id="358920at2157"/>
<dbReference type="AlphaFoldDB" id="A0A0P9DCA5"/>
<dbReference type="EMBL" id="LJCQ01000052">
    <property type="protein sequence ID" value="KPV47508.1"/>
    <property type="molecule type" value="Genomic_DNA"/>
</dbReference>
<reference evidence="2 3" key="2">
    <citation type="submission" date="2015-09" db="EMBL/GenBank/DDBJ databases">
        <title>Heavy metals and arsenic resistance mechanisms in polyextremophilic archaea of the family Ferroplasmaceae.</title>
        <authorList>
            <person name="Bulaev A.G."/>
            <person name="Kanygina A.V."/>
        </authorList>
    </citation>
    <scope>NUCLEOTIDE SEQUENCE [LARGE SCALE GENOMIC DNA]</scope>
    <source>
        <strain evidence="2 3">VT</strain>
    </source>
</reference>
<keyword evidence="3" id="KW-1185">Reference proteome</keyword>
<evidence type="ECO:0008006" key="5">
    <source>
        <dbReference type="Google" id="ProtNLM"/>
    </source>
</evidence>
<protein>
    <recommendedName>
        <fullName evidence="5">Prephenate/arogenate dehydrogenase domain-containing protein</fullName>
    </recommendedName>
</protein>
<sequence length="211" mass="24096">MFTVVGSKGNLGSLLMKIFPDSYGVDVDNEEKLFNYLKKSDYAFLAIPPDQEENIINKYKFFTGFIELSSVKLRFLKFKNSIISIHPLFGPRSYGKIKDIVFINDISPPDSMGKIQNIFPDYNIISLSADQHDRLMSEILVKPYIISMISRPQNGSIKTSSYEKYLDLCSISSQESKEILYDTILMNKYTQNVIDEIQGGLDYIKNLIKNG</sequence>
<dbReference type="Gene3D" id="3.40.50.720">
    <property type="entry name" value="NAD(P)-binding Rossmann-like Domain"/>
    <property type="match status" value="1"/>
</dbReference>
<dbReference type="RefSeq" id="WP_048101661.1">
    <property type="nucleotide sequence ID" value="NZ_JBBYJF010000014.1"/>
</dbReference>
<accession>A0A0P9DCA5</accession>
<dbReference type="GeneID" id="84222348"/>